<sequence length="557" mass="62322">MCPSPGLRIRRPQDVSAFSVRTGSQDPSICSESGVDQETVRKGCEVLRHCEEMISKLGLFSSNETKDDISTTNLKYMLVPYYLAELTEKIAEYDRIQVTKASQTKLKEFISFCEAMELVSEEELQFSAQAGPNSSADQRAKKIARFKRQRAAESKLLEIKERKERRGRSTKATALSAPVESGEEDELDDDGEEEREHGHSSGGNVPVSDTPDTRGTPRRRPWRDCLPPPSHHPWPIGAPARPVEGHRAKRKPFEVKSTLIGVESSLVRSVSKQISHSHSPHRRLTVGSAFPTRSGRVSDEIGASFRRASEKEAPIRGSQGDSPPLCKIPATKGRRCKFRAMISIIGTWLTTISLAICKAFDLLEMLKKEEEMLSAIKEKQLQEGGKEISQVLLDDRTKRAEAWHRDAATRAQYTRPAQPITCATFAQDVIEGRAKASQVHEHKHQPLIFGPASLVGGNPSSERERMAAQVFQPSYRLPTMSIEEAGLREMEMMNNFQERNAKLMEEANSSWYKDNPKSRPGEEDEDDDAAEEKARAWDDWKDDNPRGAGNKKLTPCG</sequence>
<proteinExistence type="predicted"/>
<feature type="region of interest" description="Disordered" evidence="1">
    <location>
        <begin position="506"/>
        <end position="557"/>
    </location>
</feature>
<feature type="region of interest" description="Disordered" evidence="1">
    <location>
        <begin position="157"/>
        <end position="250"/>
    </location>
</feature>
<dbReference type="Gene3D" id="1.25.40.540">
    <property type="entry name" value="TAP42-like family"/>
    <property type="match status" value="1"/>
</dbReference>
<dbReference type="Proteomes" id="UP000585474">
    <property type="component" value="Unassembled WGS sequence"/>
</dbReference>
<name>A0A7J0E5P6_9ERIC</name>
<evidence type="ECO:0000313" key="2">
    <source>
        <dbReference type="EMBL" id="GFY81831.1"/>
    </source>
</evidence>
<feature type="compositionally biased region" description="Polar residues" evidence="1">
    <location>
        <begin position="128"/>
        <end position="137"/>
    </location>
</feature>
<dbReference type="GO" id="GO:0035303">
    <property type="term" value="P:regulation of dephosphorylation"/>
    <property type="evidence" value="ECO:0007669"/>
    <property type="project" value="TreeGrafter"/>
</dbReference>
<gene>
    <name evidence="2" type="ORF">Acr_02g0000710</name>
</gene>
<organism evidence="2 3">
    <name type="scientific">Actinidia rufa</name>
    <dbReference type="NCBI Taxonomy" id="165716"/>
    <lineage>
        <taxon>Eukaryota</taxon>
        <taxon>Viridiplantae</taxon>
        <taxon>Streptophyta</taxon>
        <taxon>Embryophyta</taxon>
        <taxon>Tracheophyta</taxon>
        <taxon>Spermatophyta</taxon>
        <taxon>Magnoliopsida</taxon>
        <taxon>eudicotyledons</taxon>
        <taxon>Gunneridae</taxon>
        <taxon>Pentapetalae</taxon>
        <taxon>asterids</taxon>
        <taxon>Ericales</taxon>
        <taxon>Actinidiaceae</taxon>
        <taxon>Actinidia</taxon>
    </lineage>
</organism>
<dbReference type="OrthoDB" id="10261753at2759"/>
<dbReference type="PANTHER" id="PTHR10933">
    <property type="entry name" value="IMMUNOGLOBULIN-BINDING PROTEIN 1"/>
    <property type="match status" value="1"/>
</dbReference>
<feature type="region of interest" description="Disordered" evidence="1">
    <location>
        <begin position="128"/>
        <end position="147"/>
    </location>
</feature>
<dbReference type="InterPro" id="IPR038511">
    <property type="entry name" value="TAP42/TAP46-like_sf"/>
</dbReference>
<protein>
    <submittedName>
        <fullName evidence="2">2A phosphatase associated protein of 46 kD</fullName>
    </submittedName>
</protein>
<dbReference type="PANTHER" id="PTHR10933:SF9">
    <property type="entry name" value="IMMUNOGLOBULIN-BINDING PROTEIN 1"/>
    <property type="match status" value="1"/>
</dbReference>
<dbReference type="Pfam" id="PF04177">
    <property type="entry name" value="TAP42"/>
    <property type="match status" value="2"/>
</dbReference>
<evidence type="ECO:0000313" key="3">
    <source>
        <dbReference type="Proteomes" id="UP000585474"/>
    </source>
</evidence>
<dbReference type="GO" id="GO:0005829">
    <property type="term" value="C:cytosol"/>
    <property type="evidence" value="ECO:0007669"/>
    <property type="project" value="TreeGrafter"/>
</dbReference>
<reference evidence="2 3" key="1">
    <citation type="submission" date="2019-07" db="EMBL/GenBank/DDBJ databases">
        <title>De Novo Assembly of kiwifruit Actinidia rufa.</title>
        <authorList>
            <person name="Sugita-Konishi S."/>
            <person name="Sato K."/>
            <person name="Mori E."/>
            <person name="Abe Y."/>
            <person name="Kisaki G."/>
            <person name="Hamano K."/>
            <person name="Suezawa K."/>
            <person name="Otani M."/>
            <person name="Fukuda T."/>
            <person name="Manabe T."/>
            <person name="Gomi K."/>
            <person name="Tabuchi M."/>
            <person name="Akimitsu K."/>
            <person name="Kataoka I."/>
        </authorList>
    </citation>
    <scope>NUCLEOTIDE SEQUENCE [LARGE SCALE GENOMIC DNA]</scope>
    <source>
        <strain evidence="3">cv. Fuchu</strain>
    </source>
</reference>
<feature type="compositionally biased region" description="Acidic residues" evidence="1">
    <location>
        <begin position="181"/>
        <end position="193"/>
    </location>
</feature>
<evidence type="ECO:0000256" key="1">
    <source>
        <dbReference type="SAM" id="MobiDB-lite"/>
    </source>
</evidence>
<dbReference type="EMBL" id="BJWL01000002">
    <property type="protein sequence ID" value="GFY81831.1"/>
    <property type="molecule type" value="Genomic_DNA"/>
</dbReference>
<feature type="region of interest" description="Disordered" evidence="1">
    <location>
        <begin position="271"/>
        <end position="326"/>
    </location>
</feature>
<dbReference type="AlphaFoldDB" id="A0A7J0E5P6"/>
<comment type="caution">
    <text evidence="2">The sequence shown here is derived from an EMBL/GenBank/DDBJ whole genome shotgun (WGS) entry which is preliminary data.</text>
</comment>
<accession>A0A7J0E5P6</accession>
<dbReference type="InterPro" id="IPR007304">
    <property type="entry name" value="TAP46-like"/>
</dbReference>
<keyword evidence="3" id="KW-1185">Reference proteome</keyword>
<dbReference type="GO" id="GO:0051721">
    <property type="term" value="F:protein phosphatase 2A binding"/>
    <property type="evidence" value="ECO:0007669"/>
    <property type="project" value="TreeGrafter"/>
</dbReference>
<feature type="compositionally biased region" description="Basic and acidic residues" evidence="1">
    <location>
        <begin position="531"/>
        <end position="545"/>
    </location>
</feature>
<dbReference type="GO" id="GO:0009966">
    <property type="term" value="P:regulation of signal transduction"/>
    <property type="evidence" value="ECO:0007669"/>
    <property type="project" value="InterPro"/>
</dbReference>